<organism evidence="2 3">
    <name type="scientific">Aplosporella prunicola CBS 121167</name>
    <dbReference type="NCBI Taxonomy" id="1176127"/>
    <lineage>
        <taxon>Eukaryota</taxon>
        <taxon>Fungi</taxon>
        <taxon>Dikarya</taxon>
        <taxon>Ascomycota</taxon>
        <taxon>Pezizomycotina</taxon>
        <taxon>Dothideomycetes</taxon>
        <taxon>Dothideomycetes incertae sedis</taxon>
        <taxon>Botryosphaeriales</taxon>
        <taxon>Aplosporellaceae</taxon>
        <taxon>Aplosporella</taxon>
    </lineage>
</organism>
<sequence>MPLTVAECAPCTRGNSPLATFLSLRPQLYHGSVESSSVSRQELLNALTVAVDAVHAAAPRTLADYIARPMTNVALSKLLLTLRQGTDGPKWALQMSKESQALLRDLIVKAKTQYATYLRARDKSDVKVIWAYNNNLRTISTMSRREIWLFVESVYDRRYMDHSDRLNFHKGFSVVLDNHEVERFRDLTSEWPVLCVENIPRDFAPAIDTSNLRSWEELYSKAAETLHDIRNTRFEAASGFVPRGNEAWFPFPNVVRKSTEHIAPSHHLEREKKLDHLNNWDVGKPRDLTRKGGRDHTHLRRYTNAHSDNYNPLGTLPPHWVQSKMQEQDSTMAESQEARAQAEFDLPPASGLLNRTVPYNRTRRQPPEEYRIQVSTPLSASEDSGSVAVASLGSVVGKLKRMKSFVRKPSKAEPSGPTAALPDLKQKPPADAFTPPSSDPSRSTIPARPQQQDNGLNTPPDSNSTGSTPRLEMPAKNYKRRVPTAATRRRVITPRQCRATLRSCSSRESLQSKTTSSTLSRDTSTTSIDLTPIKGSVTDVHLLHTLPDSPSPNGIWRSPLDPFERPRKQASPSLAALSPTKQAAAVVQHIDVISTRPVSPGTIVMTDPYQATAQVVTMTEKARERADSGNSTGQKSALQALLNATPRKAQEVF</sequence>
<dbReference type="Proteomes" id="UP000799438">
    <property type="component" value="Unassembled WGS sequence"/>
</dbReference>
<dbReference type="OrthoDB" id="3931096at2759"/>
<feature type="region of interest" description="Disordered" evidence="1">
    <location>
        <begin position="326"/>
        <end position="386"/>
    </location>
</feature>
<dbReference type="GeneID" id="54299157"/>
<dbReference type="RefSeq" id="XP_033402239.1">
    <property type="nucleotide sequence ID" value="XM_033541660.1"/>
</dbReference>
<evidence type="ECO:0000313" key="3">
    <source>
        <dbReference type="Proteomes" id="UP000799438"/>
    </source>
</evidence>
<keyword evidence="3" id="KW-1185">Reference proteome</keyword>
<proteinExistence type="predicted"/>
<feature type="compositionally biased region" description="Polar residues" evidence="1">
    <location>
        <begin position="628"/>
        <end position="637"/>
    </location>
</feature>
<feature type="compositionally biased region" description="Low complexity" evidence="1">
    <location>
        <begin position="509"/>
        <end position="527"/>
    </location>
</feature>
<protein>
    <submittedName>
        <fullName evidence="2">Uncharacterized protein</fullName>
    </submittedName>
</protein>
<feature type="region of interest" description="Disordered" evidence="1">
    <location>
        <begin position="405"/>
        <end position="528"/>
    </location>
</feature>
<feature type="compositionally biased region" description="Polar residues" evidence="1">
    <location>
        <begin position="373"/>
        <end position="383"/>
    </location>
</feature>
<feature type="compositionally biased region" description="Basic residues" evidence="1">
    <location>
        <begin position="477"/>
        <end position="492"/>
    </location>
</feature>
<feature type="compositionally biased region" description="Polar residues" evidence="1">
    <location>
        <begin position="435"/>
        <end position="468"/>
    </location>
</feature>
<accession>A0A6A6BR93</accession>
<dbReference type="AlphaFoldDB" id="A0A6A6BR93"/>
<evidence type="ECO:0000256" key="1">
    <source>
        <dbReference type="SAM" id="MobiDB-lite"/>
    </source>
</evidence>
<reference evidence="2" key="1">
    <citation type="journal article" date="2020" name="Stud. Mycol.">
        <title>101 Dothideomycetes genomes: a test case for predicting lifestyles and emergence of pathogens.</title>
        <authorList>
            <person name="Haridas S."/>
            <person name="Albert R."/>
            <person name="Binder M."/>
            <person name="Bloem J."/>
            <person name="Labutti K."/>
            <person name="Salamov A."/>
            <person name="Andreopoulos B."/>
            <person name="Baker S."/>
            <person name="Barry K."/>
            <person name="Bills G."/>
            <person name="Bluhm B."/>
            <person name="Cannon C."/>
            <person name="Castanera R."/>
            <person name="Culley D."/>
            <person name="Daum C."/>
            <person name="Ezra D."/>
            <person name="Gonzalez J."/>
            <person name="Henrissat B."/>
            <person name="Kuo A."/>
            <person name="Liang C."/>
            <person name="Lipzen A."/>
            <person name="Lutzoni F."/>
            <person name="Magnuson J."/>
            <person name="Mondo S."/>
            <person name="Nolan M."/>
            <person name="Ohm R."/>
            <person name="Pangilinan J."/>
            <person name="Park H.-J."/>
            <person name="Ramirez L."/>
            <person name="Alfaro M."/>
            <person name="Sun H."/>
            <person name="Tritt A."/>
            <person name="Yoshinaga Y."/>
            <person name="Zwiers L.-H."/>
            <person name="Turgeon B."/>
            <person name="Goodwin S."/>
            <person name="Spatafora J."/>
            <person name="Crous P."/>
            <person name="Grigoriev I."/>
        </authorList>
    </citation>
    <scope>NUCLEOTIDE SEQUENCE</scope>
    <source>
        <strain evidence="2">CBS 121167</strain>
    </source>
</reference>
<gene>
    <name evidence="2" type="ORF">K452DRAFT_294095</name>
</gene>
<evidence type="ECO:0000313" key="2">
    <source>
        <dbReference type="EMBL" id="KAF2146530.1"/>
    </source>
</evidence>
<dbReference type="EMBL" id="ML995475">
    <property type="protein sequence ID" value="KAF2146530.1"/>
    <property type="molecule type" value="Genomic_DNA"/>
</dbReference>
<feature type="region of interest" description="Disordered" evidence="1">
    <location>
        <begin position="622"/>
        <end position="653"/>
    </location>
</feature>
<name>A0A6A6BR93_9PEZI</name>